<proteinExistence type="inferred from homology"/>
<dbReference type="Pfam" id="PF04285">
    <property type="entry name" value="DUF444"/>
    <property type="match status" value="1"/>
</dbReference>
<evidence type="ECO:0000313" key="3">
    <source>
        <dbReference type="EMBL" id="OPJ63366.1"/>
    </source>
</evidence>
<dbReference type="OrthoDB" id="9788289at2"/>
<name>A0A1V4ITV5_9CLOT</name>
<accession>A0A1V4ITV5</accession>
<dbReference type="InterPro" id="IPR036465">
    <property type="entry name" value="vWFA_dom_sf"/>
</dbReference>
<organism evidence="3 4">
    <name type="scientific">Clostridium oryzae</name>
    <dbReference type="NCBI Taxonomy" id="1450648"/>
    <lineage>
        <taxon>Bacteria</taxon>
        <taxon>Bacillati</taxon>
        <taxon>Bacillota</taxon>
        <taxon>Clostridia</taxon>
        <taxon>Eubacteriales</taxon>
        <taxon>Clostridiaceae</taxon>
        <taxon>Clostridium</taxon>
    </lineage>
</organism>
<comment type="similarity">
    <text evidence="1">Belongs to the UPF0229 family.</text>
</comment>
<evidence type="ECO:0000313" key="4">
    <source>
        <dbReference type="Proteomes" id="UP000190080"/>
    </source>
</evidence>
<gene>
    <name evidence="3" type="ORF">CLORY_11480</name>
</gene>
<dbReference type="Proteomes" id="UP000190080">
    <property type="component" value="Unassembled WGS sequence"/>
</dbReference>
<reference evidence="3 4" key="1">
    <citation type="submission" date="2017-03" db="EMBL/GenBank/DDBJ databases">
        <title>Genome sequence of Clostridium oryzae DSM 28571.</title>
        <authorList>
            <person name="Poehlein A."/>
            <person name="Daniel R."/>
        </authorList>
    </citation>
    <scope>NUCLEOTIDE SEQUENCE [LARGE SCALE GENOMIC DNA]</scope>
    <source>
        <strain evidence="3 4">DSM 28571</strain>
    </source>
</reference>
<dbReference type="SUPFAM" id="SSF53300">
    <property type="entry name" value="vWA-like"/>
    <property type="match status" value="1"/>
</dbReference>
<feature type="compositionally biased region" description="Basic and acidic residues" evidence="2">
    <location>
        <begin position="80"/>
        <end position="96"/>
    </location>
</feature>
<dbReference type="PANTHER" id="PTHR30510:SF2">
    <property type="entry name" value="UPF0229 PROTEIN YEAH"/>
    <property type="match status" value="1"/>
</dbReference>
<evidence type="ECO:0000256" key="2">
    <source>
        <dbReference type="SAM" id="MobiDB-lite"/>
    </source>
</evidence>
<dbReference type="CDD" id="cd00198">
    <property type="entry name" value="vWFA"/>
    <property type="match status" value="1"/>
</dbReference>
<feature type="region of interest" description="Disordered" evidence="2">
    <location>
        <begin position="75"/>
        <end position="105"/>
    </location>
</feature>
<dbReference type="InterPro" id="IPR006698">
    <property type="entry name" value="UPF0229"/>
</dbReference>
<keyword evidence="4" id="KW-1185">Reference proteome</keyword>
<dbReference type="HAMAP" id="MF_01232">
    <property type="entry name" value="UPF0229"/>
    <property type="match status" value="1"/>
</dbReference>
<dbReference type="STRING" id="1450648.CLORY_11480"/>
<sequence length="398" mass="45898">MAIFRDITATPVDHDRSVEDRRRHRQLVEKSIKENIGEILSEESIVGESNNKKFKIPIRSIKEYQFIYGKNVKGNGSGTGEEKRGQKIGEDGDENAKGFGGAGNEAGEEIYETEITLEELMDYIMDDLELPYIQKKKYSEILCENSNRRRGYQKFGINPRLAKKRTVMSKIARKQSLKRALREEHRDDNIERVAFRQEDLKYYKIKPKIKRESNAAIILVMDVSGSMDNTKKYLARSYFYILSKFIRKKYNNVKVAFIAHTTVANEVNEYEFFHRTESGGTYISSGLNKALEVITRDYSPDIWNVYTFCATDGDNWSDDNDRTIEASRKLCDICNLFGYIELLPSAYSGSMMSIMNKELSYKNFVSVAIKDKTELWNAFKVILGKEMREGDSNNGLFN</sequence>
<dbReference type="PANTHER" id="PTHR30510">
    <property type="entry name" value="UPF0229 PROTEIN YEAH"/>
    <property type="match status" value="1"/>
</dbReference>
<dbReference type="RefSeq" id="WP_079422574.1">
    <property type="nucleotide sequence ID" value="NZ_MZGV01000009.1"/>
</dbReference>
<dbReference type="EMBL" id="MZGV01000009">
    <property type="protein sequence ID" value="OPJ63366.1"/>
    <property type="molecule type" value="Genomic_DNA"/>
</dbReference>
<dbReference type="Gene3D" id="3.40.50.410">
    <property type="entry name" value="von Willebrand factor, type A domain"/>
    <property type="match status" value="1"/>
</dbReference>
<protein>
    <recommendedName>
        <fullName evidence="1">UPF0229 protein CLORY_11480</fullName>
    </recommendedName>
</protein>
<evidence type="ECO:0000256" key="1">
    <source>
        <dbReference type="HAMAP-Rule" id="MF_01232"/>
    </source>
</evidence>
<dbReference type="AlphaFoldDB" id="A0A1V4ITV5"/>
<comment type="caution">
    <text evidence="3">The sequence shown here is derived from an EMBL/GenBank/DDBJ whole genome shotgun (WGS) entry which is preliminary data.</text>
</comment>